<feature type="compositionally biased region" description="Polar residues" evidence="1">
    <location>
        <begin position="30"/>
        <end position="39"/>
    </location>
</feature>
<organism evidence="2 3">
    <name type="scientific">Fusarium equiseti</name>
    <name type="common">Fusarium scirpi</name>
    <dbReference type="NCBI Taxonomy" id="61235"/>
    <lineage>
        <taxon>Eukaryota</taxon>
        <taxon>Fungi</taxon>
        <taxon>Dikarya</taxon>
        <taxon>Ascomycota</taxon>
        <taxon>Pezizomycotina</taxon>
        <taxon>Sordariomycetes</taxon>
        <taxon>Hypocreomycetidae</taxon>
        <taxon>Hypocreales</taxon>
        <taxon>Nectriaceae</taxon>
        <taxon>Fusarium</taxon>
        <taxon>Fusarium incarnatum-equiseti species complex</taxon>
    </lineage>
</organism>
<evidence type="ECO:0000313" key="2">
    <source>
        <dbReference type="EMBL" id="KAJ4113301.1"/>
    </source>
</evidence>
<reference evidence="2" key="1">
    <citation type="submission" date="2022-09" db="EMBL/GenBank/DDBJ databases">
        <title>Fusarium specimens isolated from Avocado Roots.</title>
        <authorList>
            <person name="Stajich J."/>
            <person name="Roper C."/>
            <person name="Heimlech-Rivalta G."/>
        </authorList>
    </citation>
    <scope>NUCLEOTIDE SEQUENCE</scope>
    <source>
        <strain evidence="2">CF00095</strain>
    </source>
</reference>
<comment type="caution">
    <text evidence="2">The sequence shown here is derived from an EMBL/GenBank/DDBJ whole genome shotgun (WGS) entry which is preliminary data.</text>
</comment>
<name>A0ABQ8QWY7_FUSEQ</name>
<proteinExistence type="predicted"/>
<dbReference type="Proteomes" id="UP001152024">
    <property type="component" value="Unassembled WGS sequence"/>
</dbReference>
<feature type="compositionally biased region" description="Polar residues" evidence="1">
    <location>
        <begin position="73"/>
        <end position="83"/>
    </location>
</feature>
<sequence>MPRNRNKQAQQHGHDRRSRRHGPYDRGQPDRSSGLSRPASSEALEPIPHVPEGQVTEISDHHGNTMTRADITSPGTRDPNNWVTHLPDGGLVGTSRNIEGIAQWLSRMADETSSTLITFTAHPVNQEKWEDVAKNAVQRRVRSTLGRDKDGKLEGIGENVGSLKPVKDEKNCPHCVNKAGLKHCLEYCISACSKGVVFGCVLCNTINHATDDCILFKGMNLTEKVDWLVNKRANKPPLKTKTPWYVVLHQYCMSPEFDADKIQGFPWSRPWTRHLYAEKNKTYLFSVQKRYDANRKFPLKCDPCTETFAAIWRTYWEEDRLQWPDAIGIMDQDMTNDTNDTADLAPVFGSQAGVETTDEVTADVGLVFGSQARVPGSELDP</sequence>
<accession>A0ABQ8QWY7</accession>
<evidence type="ECO:0000313" key="3">
    <source>
        <dbReference type="Proteomes" id="UP001152024"/>
    </source>
</evidence>
<feature type="region of interest" description="Disordered" evidence="1">
    <location>
        <begin position="1"/>
        <end position="88"/>
    </location>
</feature>
<gene>
    <name evidence="2" type="ORF">NW768_011584</name>
</gene>
<protein>
    <submittedName>
        <fullName evidence="2">Uncharacterized protein</fullName>
    </submittedName>
</protein>
<evidence type="ECO:0000256" key="1">
    <source>
        <dbReference type="SAM" id="MobiDB-lite"/>
    </source>
</evidence>
<dbReference type="EMBL" id="JAOQBH010000030">
    <property type="protein sequence ID" value="KAJ4113301.1"/>
    <property type="molecule type" value="Genomic_DNA"/>
</dbReference>
<keyword evidence="3" id="KW-1185">Reference proteome</keyword>